<organism evidence="1 2">
    <name type="scientific">Saccharospirillum mangrovi</name>
    <dbReference type="NCBI Taxonomy" id="2161747"/>
    <lineage>
        <taxon>Bacteria</taxon>
        <taxon>Pseudomonadati</taxon>
        <taxon>Pseudomonadota</taxon>
        <taxon>Gammaproteobacteria</taxon>
        <taxon>Oceanospirillales</taxon>
        <taxon>Saccharospirillaceae</taxon>
        <taxon>Saccharospirillum</taxon>
    </lineage>
</organism>
<dbReference type="Gene3D" id="3.40.50.2000">
    <property type="entry name" value="Glycogen Phosphorylase B"/>
    <property type="match status" value="1"/>
</dbReference>
<dbReference type="RefSeq" id="WP_380696094.1">
    <property type="nucleotide sequence ID" value="NZ_JBHRYR010000003.1"/>
</dbReference>
<evidence type="ECO:0000313" key="1">
    <source>
        <dbReference type="EMBL" id="MFC3853182.1"/>
    </source>
</evidence>
<reference evidence="2" key="1">
    <citation type="journal article" date="2019" name="Int. J. Syst. Evol. Microbiol.">
        <title>The Global Catalogue of Microorganisms (GCM) 10K type strain sequencing project: providing services to taxonomists for standard genome sequencing and annotation.</title>
        <authorList>
            <consortium name="The Broad Institute Genomics Platform"/>
            <consortium name="The Broad Institute Genome Sequencing Center for Infectious Disease"/>
            <person name="Wu L."/>
            <person name="Ma J."/>
        </authorList>
    </citation>
    <scope>NUCLEOTIDE SEQUENCE [LARGE SCALE GENOMIC DNA]</scope>
    <source>
        <strain evidence="2">IBRC 10765</strain>
    </source>
</reference>
<sequence>MSDALHQSSDSHRGAMRVGFYPGVGNNPYTLRMQSCLPENHQAVLFPRIKLLALHRLIRVLPKVDVVLVSWLENCLVDRRTGKARMFGQLTFLVKLYVLRLFSRRVIMVRHNQFPHSTRPDDQHKIKQLIDHLEQSFDAVITHSGHQTDHRYYVPHPLYYADFPRDNRSHPDPLIEGSYCVAFGRISRYKNLLALVDAWGVSNQLVIAGKADDPSYLALLERAAKGKNVTIAARYWSDDDAYALVAGANALVLAHEGSDVVVSGSYFYAISCGTPVLALTTPFLNWLQEQQGPAITTTDTVQKLVEGAGKTTPLTVDDRESIHRQGVEWFGEGAVRSRLRVLFAGLC</sequence>
<gene>
    <name evidence="1" type="ORF">ACFOOG_10095</name>
</gene>
<dbReference type="SUPFAM" id="SSF53756">
    <property type="entry name" value="UDP-Glycosyltransferase/glycogen phosphorylase"/>
    <property type="match status" value="1"/>
</dbReference>
<comment type="caution">
    <text evidence="1">The sequence shown here is derived from an EMBL/GenBank/DDBJ whole genome shotgun (WGS) entry which is preliminary data.</text>
</comment>
<keyword evidence="2" id="KW-1185">Reference proteome</keyword>
<proteinExistence type="predicted"/>
<dbReference type="Proteomes" id="UP001595617">
    <property type="component" value="Unassembled WGS sequence"/>
</dbReference>
<protein>
    <recommendedName>
        <fullName evidence="3">Glycosyl transferase family 1 domain-containing protein</fullName>
    </recommendedName>
</protein>
<name>A0ABV7ZXE3_9GAMM</name>
<accession>A0ABV7ZXE3</accession>
<dbReference type="EMBL" id="JBHRYR010000003">
    <property type="protein sequence ID" value="MFC3853182.1"/>
    <property type="molecule type" value="Genomic_DNA"/>
</dbReference>
<evidence type="ECO:0000313" key="2">
    <source>
        <dbReference type="Proteomes" id="UP001595617"/>
    </source>
</evidence>
<evidence type="ECO:0008006" key="3">
    <source>
        <dbReference type="Google" id="ProtNLM"/>
    </source>
</evidence>